<proteinExistence type="predicted"/>
<reference evidence="1 2" key="1">
    <citation type="journal article" date="2018" name="Front. Microbiol.">
        <title>Hydrolytic Capabilities as a Key to Environmental Success: Chitinolytic and Cellulolytic Acidobacteria From Acidic Sub-arctic Soils and Boreal Peatlands.</title>
        <authorList>
            <person name="Belova S.E."/>
            <person name="Ravin N.V."/>
            <person name="Pankratov T.A."/>
            <person name="Rakitin A.L."/>
            <person name="Ivanova A.A."/>
            <person name="Beletsky A.V."/>
            <person name="Mardanov A.V."/>
            <person name="Sinninghe Damste J.S."/>
            <person name="Dedysh S.N."/>
        </authorList>
    </citation>
    <scope>NUCLEOTIDE SEQUENCE [LARGE SCALE GENOMIC DNA]</scope>
    <source>
        <strain evidence="1 2">SBC82</strain>
    </source>
</reference>
<gene>
    <name evidence="1" type="ORF">ACPOL_4967</name>
</gene>
<dbReference type="AlphaFoldDB" id="A0A2Z5G5K9"/>
<dbReference type="Proteomes" id="UP000253606">
    <property type="component" value="Chromosome"/>
</dbReference>
<sequence length="74" mass="7829">MATGGDRSFSSIQSKCPAFPKAIAAPAAHGFTSQILRSAETLLFAHPSATPQTEARYRLAFARSRQKRGPPAAA</sequence>
<organism evidence="1 2">
    <name type="scientific">Acidisarcina polymorpha</name>
    <dbReference type="NCBI Taxonomy" id="2211140"/>
    <lineage>
        <taxon>Bacteria</taxon>
        <taxon>Pseudomonadati</taxon>
        <taxon>Acidobacteriota</taxon>
        <taxon>Terriglobia</taxon>
        <taxon>Terriglobales</taxon>
        <taxon>Acidobacteriaceae</taxon>
        <taxon>Acidisarcina</taxon>
    </lineage>
</organism>
<name>A0A2Z5G5K9_9BACT</name>
<accession>A0A2Z5G5K9</accession>
<dbReference type="KEGG" id="abas:ACPOL_4967"/>
<evidence type="ECO:0000313" key="1">
    <source>
        <dbReference type="EMBL" id="AXC14229.1"/>
    </source>
</evidence>
<protein>
    <submittedName>
        <fullName evidence="1">Uncharacterized protein</fullName>
    </submittedName>
</protein>
<dbReference type="EMBL" id="CP030840">
    <property type="protein sequence ID" value="AXC14229.1"/>
    <property type="molecule type" value="Genomic_DNA"/>
</dbReference>
<keyword evidence="2" id="KW-1185">Reference proteome</keyword>
<evidence type="ECO:0000313" key="2">
    <source>
        <dbReference type="Proteomes" id="UP000253606"/>
    </source>
</evidence>